<reference evidence="2" key="1">
    <citation type="submission" date="2020-01" db="EMBL/GenBank/DDBJ databases">
        <authorList>
            <person name="Mishra B."/>
        </authorList>
    </citation>
    <scope>NUCLEOTIDE SEQUENCE [LARGE SCALE GENOMIC DNA]</scope>
</reference>
<name>A0A6D2IEQ2_9BRAS</name>
<evidence type="ECO:0008006" key="4">
    <source>
        <dbReference type="Google" id="ProtNLM"/>
    </source>
</evidence>
<dbReference type="EMBL" id="CACVBM020001052">
    <property type="protein sequence ID" value="CAA7026567.1"/>
    <property type="molecule type" value="Genomic_DNA"/>
</dbReference>
<evidence type="ECO:0000313" key="3">
    <source>
        <dbReference type="Proteomes" id="UP000467841"/>
    </source>
</evidence>
<organism evidence="2 3">
    <name type="scientific">Microthlaspi erraticum</name>
    <dbReference type="NCBI Taxonomy" id="1685480"/>
    <lineage>
        <taxon>Eukaryota</taxon>
        <taxon>Viridiplantae</taxon>
        <taxon>Streptophyta</taxon>
        <taxon>Embryophyta</taxon>
        <taxon>Tracheophyta</taxon>
        <taxon>Spermatophyta</taxon>
        <taxon>Magnoliopsida</taxon>
        <taxon>eudicotyledons</taxon>
        <taxon>Gunneridae</taxon>
        <taxon>Pentapetalae</taxon>
        <taxon>rosids</taxon>
        <taxon>malvids</taxon>
        <taxon>Brassicales</taxon>
        <taxon>Brassicaceae</taxon>
        <taxon>Coluteocarpeae</taxon>
        <taxon>Microthlaspi</taxon>
    </lineage>
</organism>
<feature type="compositionally biased region" description="Basic and acidic residues" evidence="1">
    <location>
        <begin position="1"/>
        <end position="11"/>
    </location>
</feature>
<sequence>MDQRSRNDDYSRVNTTRKNIQRSIFHPINGNANAIPQPQQPQPQVYIINKNDFKSFVQQVTSNYHQSCERLSQNSPKRQKTRPEPIKQTSSAPTNATTVQDDPHVSLYMRCLQSLLDDSSESYNGDQSQQPFYEYESQPQVPKQLMTCSNDLEPVMNTTTLTSTWFDDGLPQQMDGANSLEYPQPLTPNFTFSSMNQVGVFYPDLELF</sequence>
<feature type="compositionally biased region" description="Polar residues" evidence="1">
    <location>
        <begin position="87"/>
        <end position="100"/>
    </location>
</feature>
<proteinExistence type="predicted"/>
<feature type="compositionally biased region" description="Polar residues" evidence="1">
    <location>
        <begin position="67"/>
        <end position="76"/>
    </location>
</feature>
<keyword evidence="3" id="KW-1185">Reference proteome</keyword>
<feature type="region of interest" description="Disordered" evidence="1">
    <location>
        <begin position="67"/>
        <end position="102"/>
    </location>
</feature>
<dbReference type="Proteomes" id="UP000467841">
    <property type="component" value="Unassembled WGS sequence"/>
</dbReference>
<accession>A0A6D2IEQ2</accession>
<dbReference type="OrthoDB" id="783585at2759"/>
<gene>
    <name evidence="2" type="ORF">MERR_LOCUS13802</name>
</gene>
<dbReference type="AlphaFoldDB" id="A0A6D2IEQ2"/>
<dbReference type="PANTHER" id="PTHR33783">
    <property type="entry name" value="PROTEIN HAIKU1"/>
    <property type="match status" value="1"/>
</dbReference>
<protein>
    <recommendedName>
        <fullName evidence="4">VQ domain-containing protein</fullName>
    </recommendedName>
</protein>
<evidence type="ECO:0000313" key="2">
    <source>
        <dbReference type="EMBL" id="CAA7026567.1"/>
    </source>
</evidence>
<evidence type="ECO:0000256" key="1">
    <source>
        <dbReference type="SAM" id="MobiDB-lite"/>
    </source>
</evidence>
<feature type="compositionally biased region" description="Polar residues" evidence="1">
    <location>
        <begin position="12"/>
        <end position="22"/>
    </location>
</feature>
<comment type="caution">
    <text evidence="2">The sequence shown here is derived from an EMBL/GenBank/DDBJ whole genome shotgun (WGS) entry which is preliminary data.</text>
</comment>
<dbReference type="PANTHER" id="PTHR33783:SF5">
    <property type="entry name" value="VQ MOTIF-CONTAINING PROTEIN 5"/>
    <property type="match status" value="1"/>
</dbReference>
<feature type="region of interest" description="Disordered" evidence="1">
    <location>
        <begin position="1"/>
        <end position="22"/>
    </location>
</feature>
<dbReference type="InterPro" id="IPR039612">
    <property type="entry name" value="VQ_5/9/14"/>
</dbReference>